<gene>
    <name evidence="4" type="primary">fdrF</name>
</gene>
<proteinExistence type="inferred from homology"/>
<feature type="domain" description="Class II aldolase/adducin N-terminal" evidence="3">
    <location>
        <begin position="38"/>
        <end position="218"/>
    </location>
</feature>
<dbReference type="FunFam" id="3.40.225.10:FF:000009">
    <property type="entry name" value="Class II aldolase/adducin N-terminal"/>
    <property type="match status" value="1"/>
</dbReference>
<dbReference type="InterPro" id="IPR001303">
    <property type="entry name" value="Aldolase_II/adducin_N"/>
</dbReference>
<dbReference type="SMART" id="SM01007">
    <property type="entry name" value="Aldolase_II"/>
    <property type="match status" value="1"/>
</dbReference>
<reference evidence="4" key="1">
    <citation type="submission" date="2014-09" db="EMBL/GenBank/DDBJ databases">
        <title>Identification of a fluorometabolite from Streptomyces sp. MA37: (2R,3S,4S)-5-Fluoro-2,3,4-trihydroxypentanoic acid.</title>
        <authorList>
            <person name="Ma L."/>
            <person name="Bartholome A."/>
            <person name="Tong H.M."/>
            <person name="YU Y."/>
            <person name="Shepherd T."/>
            <person name="Kyeremeh K."/>
            <person name="Deng H."/>
            <person name="O'Hagan D."/>
        </authorList>
    </citation>
    <scope>NUCLEOTIDE SEQUENCE</scope>
    <source>
        <strain evidence="4">MA37</strain>
    </source>
</reference>
<sequence>MTEPTGGTFAASLTPRDPELPGPPEFATVEEERRHRREQLAIAFRIFGKFGYGEHLAGHITVRDPELHDHFWVNPLGRSFSRIRMSDLILVNADGLVVHGDAPVNKAAFAIHSQLHHARPDIVAAAHSHSLYGKALAALGQPLLPITQDACLFFEDNVVVPDFQGIVYDPAEGARIAKQLGTMSTAILANHGLLTVGRSVEEAATLYVQAERAAQVQLIAAAAGELRPIDPEVARFTYSQTGLQGQNWRGFLPLREEILHEQPDVLQ</sequence>
<dbReference type="InterPro" id="IPR051017">
    <property type="entry name" value="Aldolase-II_Adducin_sf"/>
</dbReference>
<dbReference type="Pfam" id="PF00596">
    <property type="entry name" value="Aldolase_II"/>
    <property type="match status" value="1"/>
</dbReference>
<dbReference type="PANTHER" id="PTHR10672:SF3">
    <property type="entry name" value="PROTEIN HU-LI TAI SHAO"/>
    <property type="match status" value="1"/>
</dbReference>
<dbReference type="GO" id="GO:0005856">
    <property type="term" value="C:cytoskeleton"/>
    <property type="evidence" value="ECO:0007669"/>
    <property type="project" value="TreeGrafter"/>
</dbReference>
<evidence type="ECO:0000259" key="3">
    <source>
        <dbReference type="SMART" id="SM01007"/>
    </source>
</evidence>
<dbReference type="Gene3D" id="3.40.225.10">
    <property type="entry name" value="Class II aldolase/adducin N-terminal domain"/>
    <property type="match status" value="1"/>
</dbReference>
<accession>A0A0A1IX87</accession>
<dbReference type="NCBIfam" id="NF004855">
    <property type="entry name" value="PRK06208.1"/>
    <property type="match status" value="1"/>
</dbReference>
<dbReference type="EMBL" id="LN612605">
    <property type="protein sequence ID" value="CEG06582.1"/>
    <property type="molecule type" value="Genomic_DNA"/>
</dbReference>
<feature type="region of interest" description="Disordered" evidence="2">
    <location>
        <begin position="1"/>
        <end position="24"/>
    </location>
</feature>
<dbReference type="AlphaFoldDB" id="A0A0A1IX87"/>
<name>A0A0A1IX87_9ACTN</name>
<evidence type="ECO:0000256" key="1">
    <source>
        <dbReference type="ARBA" id="ARBA00037961"/>
    </source>
</evidence>
<comment type="similarity">
    <text evidence="1">Belongs to the aldolase class II family.</text>
</comment>
<evidence type="ECO:0000313" key="4">
    <source>
        <dbReference type="EMBL" id="CEG06582.1"/>
    </source>
</evidence>
<dbReference type="InterPro" id="IPR036409">
    <property type="entry name" value="Aldolase_II/adducin_N_sf"/>
</dbReference>
<dbReference type="GO" id="GO:0051015">
    <property type="term" value="F:actin filament binding"/>
    <property type="evidence" value="ECO:0007669"/>
    <property type="project" value="TreeGrafter"/>
</dbReference>
<protein>
    <submittedName>
        <fullName evidence="4">Ribulose 5-phosphate 4 epimerase</fullName>
    </submittedName>
</protein>
<dbReference type="PANTHER" id="PTHR10672">
    <property type="entry name" value="ADDUCIN"/>
    <property type="match status" value="1"/>
</dbReference>
<organism evidence="4">
    <name type="scientific">Streptomyces sp. MA37</name>
    <dbReference type="NCBI Taxonomy" id="1400207"/>
    <lineage>
        <taxon>Bacteria</taxon>
        <taxon>Bacillati</taxon>
        <taxon>Actinomycetota</taxon>
        <taxon>Actinomycetes</taxon>
        <taxon>Kitasatosporales</taxon>
        <taxon>Streptomycetaceae</taxon>
        <taxon>Streptomyces</taxon>
    </lineage>
</organism>
<evidence type="ECO:0000256" key="2">
    <source>
        <dbReference type="SAM" id="MobiDB-lite"/>
    </source>
</evidence>
<dbReference type="SUPFAM" id="SSF53639">
    <property type="entry name" value="AraD/HMP-PK domain-like"/>
    <property type="match status" value="1"/>
</dbReference>